<dbReference type="Proteomes" id="UP000014417">
    <property type="component" value="Unassembled WGS sequence"/>
</dbReference>
<reference evidence="1 2" key="1">
    <citation type="submission" date="2013-04" db="EMBL/GenBank/DDBJ databases">
        <title>The Genome Sequence of Propionimicrobium lymphophilum ACS-093-V-SCH5.</title>
        <authorList>
            <consortium name="The Broad Institute Genomics Platform"/>
            <person name="Earl A."/>
            <person name="Ward D."/>
            <person name="Feldgarden M."/>
            <person name="Gevers D."/>
            <person name="Saerens B."/>
            <person name="Vaneechoutte M."/>
            <person name="Walker B."/>
            <person name="Young S."/>
            <person name="Zeng Q."/>
            <person name="Gargeya S."/>
            <person name="Fitzgerald M."/>
            <person name="Haas B."/>
            <person name="Abouelleil A."/>
            <person name="Allen A.W."/>
            <person name="Alvarado L."/>
            <person name="Arachchi H.M."/>
            <person name="Berlin A.M."/>
            <person name="Chapman S.B."/>
            <person name="Gainer-Dewar J."/>
            <person name="Goldberg J."/>
            <person name="Griggs A."/>
            <person name="Gujja S."/>
            <person name="Hansen M."/>
            <person name="Howarth C."/>
            <person name="Imamovic A."/>
            <person name="Ireland A."/>
            <person name="Larimer J."/>
            <person name="McCowan C."/>
            <person name="Murphy C."/>
            <person name="Pearson M."/>
            <person name="Poon T.W."/>
            <person name="Priest M."/>
            <person name="Roberts A."/>
            <person name="Saif S."/>
            <person name="Shea T."/>
            <person name="Sisk P."/>
            <person name="Sykes S."/>
            <person name="Wortman J."/>
            <person name="Nusbaum C."/>
            <person name="Birren B."/>
        </authorList>
    </citation>
    <scope>NUCLEOTIDE SEQUENCE [LARGE SCALE GENOMIC DNA]</scope>
    <source>
        <strain evidence="1 2">ACS-093-V-SCH5</strain>
    </source>
</reference>
<dbReference type="AlphaFoldDB" id="S2WKD2"/>
<dbReference type="STRING" id="883161.HMPREF9306_00673"/>
<dbReference type="Gene3D" id="3.40.630.30">
    <property type="match status" value="1"/>
</dbReference>
<organism evidence="1 2">
    <name type="scientific">Propionimicrobium lymphophilum ACS-093-V-SCH5</name>
    <dbReference type="NCBI Taxonomy" id="883161"/>
    <lineage>
        <taxon>Bacteria</taxon>
        <taxon>Bacillati</taxon>
        <taxon>Actinomycetota</taxon>
        <taxon>Actinomycetes</taxon>
        <taxon>Propionibacteriales</taxon>
        <taxon>Propionibacteriaceae</taxon>
        <taxon>Propionimicrobium</taxon>
    </lineage>
</organism>
<gene>
    <name evidence="1" type="ORF">HMPREF9306_00673</name>
</gene>
<keyword evidence="2" id="KW-1185">Reference proteome</keyword>
<sequence length="173" mass="19025">MRDNESAFRVRLALPSEAAAIADLQLAQMRSDPQLAAASANLNLEEMQEAWRKAISTPPLATYRVLVALAGEVVAGFAAIGPADDPDSEDSDAVVTEFRVIEEDGHADRLLHAVVDTLRIDGFERATWWIPSTDDELRTWLTETGWAPDGAHEEVGDQKGNHLRLIRMHTALD</sequence>
<dbReference type="EMBL" id="AGZR01000005">
    <property type="protein sequence ID" value="EPD33142.1"/>
    <property type="molecule type" value="Genomic_DNA"/>
</dbReference>
<dbReference type="InterPro" id="IPR016181">
    <property type="entry name" value="Acyl_CoA_acyltransferase"/>
</dbReference>
<name>S2WKD2_9ACTN</name>
<comment type="caution">
    <text evidence="1">The sequence shown here is derived from an EMBL/GenBank/DDBJ whole genome shotgun (WGS) entry which is preliminary data.</text>
</comment>
<dbReference type="RefSeq" id="WP_016455517.1">
    <property type="nucleotide sequence ID" value="NZ_KE150269.1"/>
</dbReference>
<dbReference type="PATRIC" id="fig|883161.3.peg.674"/>
<proteinExistence type="predicted"/>
<dbReference type="HOGENOM" id="CLU_013985_18_2_11"/>
<evidence type="ECO:0000313" key="1">
    <source>
        <dbReference type="EMBL" id="EPD33142.1"/>
    </source>
</evidence>
<evidence type="ECO:0008006" key="3">
    <source>
        <dbReference type="Google" id="ProtNLM"/>
    </source>
</evidence>
<dbReference type="SUPFAM" id="SSF55729">
    <property type="entry name" value="Acyl-CoA N-acyltransferases (Nat)"/>
    <property type="match status" value="1"/>
</dbReference>
<evidence type="ECO:0000313" key="2">
    <source>
        <dbReference type="Proteomes" id="UP000014417"/>
    </source>
</evidence>
<accession>S2WKD2</accession>
<protein>
    <recommendedName>
        <fullName evidence="3">N-acetyltransferase domain-containing protein</fullName>
    </recommendedName>
</protein>
<dbReference type="OrthoDB" id="5243635at2"/>